<organism evidence="1 2">
    <name type="scientific">Alistipes putredinis DSM 17216</name>
    <dbReference type="NCBI Taxonomy" id="445970"/>
    <lineage>
        <taxon>Bacteria</taxon>
        <taxon>Pseudomonadati</taxon>
        <taxon>Bacteroidota</taxon>
        <taxon>Bacteroidia</taxon>
        <taxon>Bacteroidales</taxon>
        <taxon>Rikenellaceae</taxon>
        <taxon>Alistipes</taxon>
    </lineage>
</organism>
<dbReference type="OrthoDB" id="2781056at2"/>
<accession>B0MV51</accession>
<dbReference type="Pfam" id="PF13148">
    <property type="entry name" value="DUF3987"/>
    <property type="match status" value="2"/>
</dbReference>
<dbReference type="GeneID" id="73803930"/>
<dbReference type="RefSeq" id="WP_004329806.1">
    <property type="nucleotide sequence ID" value="NZ_DS499580.1"/>
</dbReference>
<evidence type="ECO:0008006" key="3">
    <source>
        <dbReference type="Google" id="ProtNLM"/>
    </source>
</evidence>
<sequence>MAEMKNTRLELCNRIRMEAEHTEDTGFPLDVFPQNVQSIILDMTKYENYKIEFIATSMLSAVSAALGGTYRIRIKGDWQSNGTLYVILIGRPGLGKTPPLEAAFRPIRKHDYALFKAYEAEMEAWKAAGENGRKPVLKRTIVSDFTPESLMLTHNNNPRSVVILVDEIMGMFNSVNRYTNGQLIEQLLTAWSGGALDVTRVSNTIPVHIEHPCINIIGGTQTKRVHELLRKGFEENGLLDRILFVLPKSPEISPWINRDDDGEMTSLAAARWERILDKVFALEYDTEAEERMPRVLSMDREAKEYFFSWWNRKVERINRIEDDVEVDSREMKHPVHVARLALIIQVLRYASDESHLQFVDTVSVKAAIRLNDYFEDSYVRIRSFMANDTCEEPPKVLLSLLPDTFDTKTAIAIGKELQGISERTVMNYLKELCHSRLLRKAKAGHYEKIVYESGKYSMNENE</sequence>
<dbReference type="EMBL" id="ABFK02000017">
    <property type="protein sequence ID" value="EDS03933.1"/>
    <property type="molecule type" value="Genomic_DNA"/>
</dbReference>
<comment type="caution">
    <text evidence="1">The sequence shown here is derived from an EMBL/GenBank/DDBJ whole genome shotgun (WGS) entry which is preliminary data.</text>
</comment>
<dbReference type="HOGENOM" id="CLU_039264_1_0_10"/>
<evidence type="ECO:0000313" key="1">
    <source>
        <dbReference type="EMBL" id="EDS03933.1"/>
    </source>
</evidence>
<dbReference type="AlphaFoldDB" id="B0MV51"/>
<keyword evidence="2" id="KW-1185">Reference proteome</keyword>
<dbReference type="Proteomes" id="UP000005819">
    <property type="component" value="Unassembled WGS sequence"/>
</dbReference>
<gene>
    <name evidence="1" type="ORF">ALIPUT_00994</name>
</gene>
<name>B0MV51_9BACT</name>
<evidence type="ECO:0000313" key="2">
    <source>
        <dbReference type="Proteomes" id="UP000005819"/>
    </source>
</evidence>
<dbReference type="InterPro" id="IPR025048">
    <property type="entry name" value="DUF3987"/>
</dbReference>
<proteinExistence type="predicted"/>
<protein>
    <recommendedName>
        <fullName evidence="3">DUF3987 domain-containing protein</fullName>
    </recommendedName>
</protein>
<reference evidence="1" key="1">
    <citation type="submission" date="2007-10" db="EMBL/GenBank/DDBJ databases">
        <authorList>
            <person name="Fulton L."/>
            <person name="Clifton S."/>
            <person name="Fulton B."/>
            <person name="Xu J."/>
            <person name="Minx P."/>
            <person name="Pepin K.H."/>
            <person name="Johnson M."/>
            <person name="Thiruvilangam P."/>
            <person name="Bhonagiri V."/>
            <person name="Nash W.E."/>
            <person name="Mardis E.R."/>
            <person name="Wilson R.K."/>
        </authorList>
    </citation>
    <scope>NUCLEOTIDE SEQUENCE [LARGE SCALE GENOMIC DNA]</scope>
    <source>
        <strain evidence="1">DSM 17216</strain>
    </source>
</reference>
<reference evidence="1" key="2">
    <citation type="submission" date="2013-09" db="EMBL/GenBank/DDBJ databases">
        <title>Draft genome sequence of Alistipes putredinis (DSM 17216).</title>
        <authorList>
            <person name="Sudarsanam P."/>
            <person name="Ley R."/>
            <person name="Guruge J."/>
            <person name="Turnbaugh P.J."/>
            <person name="Mahowald M."/>
            <person name="Liep D."/>
            <person name="Gordon J."/>
        </authorList>
    </citation>
    <scope>NUCLEOTIDE SEQUENCE</scope>
    <source>
        <strain evidence="1">DSM 17216</strain>
    </source>
</reference>
<dbReference type="eggNOG" id="COG0714">
    <property type="taxonomic scope" value="Bacteria"/>
</dbReference>